<keyword evidence="4 6" id="KW-1133">Transmembrane helix</keyword>
<evidence type="ECO:0000313" key="8">
    <source>
        <dbReference type="Proteomes" id="UP001169027"/>
    </source>
</evidence>
<reference evidence="7" key="1">
    <citation type="submission" date="2023-06" db="EMBL/GenBank/DDBJ databases">
        <authorList>
            <person name="Jiang Y."/>
            <person name="Liu Q."/>
        </authorList>
    </citation>
    <scope>NUCLEOTIDE SEQUENCE</scope>
    <source>
        <strain evidence="7">CGMCC 1.12090</strain>
    </source>
</reference>
<accession>A0ABT8SE87</accession>
<feature type="transmembrane region" description="Helical" evidence="6">
    <location>
        <begin position="157"/>
        <end position="176"/>
    </location>
</feature>
<evidence type="ECO:0000256" key="4">
    <source>
        <dbReference type="ARBA" id="ARBA00022989"/>
    </source>
</evidence>
<keyword evidence="5 6" id="KW-0472">Membrane</keyword>
<dbReference type="Pfam" id="PF02653">
    <property type="entry name" value="BPD_transp_2"/>
    <property type="match status" value="1"/>
</dbReference>
<dbReference type="Proteomes" id="UP001169027">
    <property type="component" value="Unassembled WGS sequence"/>
</dbReference>
<dbReference type="CDD" id="cd06581">
    <property type="entry name" value="TM_PBP1_LivM_like"/>
    <property type="match status" value="1"/>
</dbReference>
<proteinExistence type="predicted"/>
<feature type="transmembrane region" description="Helical" evidence="6">
    <location>
        <begin position="34"/>
        <end position="53"/>
    </location>
</feature>
<gene>
    <name evidence="7" type="ORF">Q2T77_26175</name>
</gene>
<evidence type="ECO:0000256" key="2">
    <source>
        <dbReference type="ARBA" id="ARBA00022475"/>
    </source>
</evidence>
<evidence type="ECO:0000256" key="3">
    <source>
        <dbReference type="ARBA" id="ARBA00022692"/>
    </source>
</evidence>
<keyword evidence="8" id="KW-1185">Reference proteome</keyword>
<dbReference type="RefSeq" id="WP_301813601.1">
    <property type="nucleotide sequence ID" value="NZ_JAUJZH010000022.1"/>
</dbReference>
<feature type="transmembrane region" description="Helical" evidence="6">
    <location>
        <begin position="111"/>
        <end position="130"/>
    </location>
</feature>
<evidence type="ECO:0000256" key="5">
    <source>
        <dbReference type="ARBA" id="ARBA00023136"/>
    </source>
</evidence>
<feature type="transmembrane region" description="Helical" evidence="6">
    <location>
        <begin position="280"/>
        <end position="299"/>
    </location>
</feature>
<evidence type="ECO:0000256" key="6">
    <source>
        <dbReference type="SAM" id="Phobius"/>
    </source>
</evidence>
<dbReference type="PANTHER" id="PTHR30482">
    <property type="entry name" value="HIGH-AFFINITY BRANCHED-CHAIN AMINO ACID TRANSPORT SYSTEM PERMEASE"/>
    <property type="match status" value="1"/>
</dbReference>
<comment type="caution">
    <text evidence="7">The sequence shown here is derived from an EMBL/GenBank/DDBJ whole genome shotgun (WGS) entry which is preliminary data.</text>
</comment>
<keyword evidence="2" id="KW-1003">Cell membrane</keyword>
<feature type="transmembrane region" description="Helical" evidence="6">
    <location>
        <begin position="243"/>
        <end position="268"/>
    </location>
</feature>
<keyword evidence="3 6" id="KW-0812">Transmembrane</keyword>
<evidence type="ECO:0000313" key="7">
    <source>
        <dbReference type="EMBL" id="MDO1535776.1"/>
    </source>
</evidence>
<name>A0ABT8SE87_9BURK</name>
<comment type="subcellular location">
    <subcellularLocation>
        <location evidence="1">Cell membrane</location>
        <topology evidence="1">Multi-pass membrane protein</topology>
    </subcellularLocation>
</comment>
<dbReference type="InterPro" id="IPR001851">
    <property type="entry name" value="ABC_transp_permease"/>
</dbReference>
<evidence type="ECO:0000256" key="1">
    <source>
        <dbReference type="ARBA" id="ARBA00004651"/>
    </source>
</evidence>
<dbReference type="PANTHER" id="PTHR30482:SF18">
    <property type="entry name" value="BRANCHED AMINO ACID TRANSPORT SYSTEM PERMEASE"/>
    <property type="match status" value="1"/>
</dbReference>
<sequence length="310" mass="32102">MKALFRPSLLALALVLALLPFALPNNYVVDIAVRIALAAIAAIGLNLLMGFAGQISIGHAAFVAIGAYVSGIVTARFGWPPLAAIGGAAVGAAVVAWLIAKPILRLKGHSLTMATLGLGVIVNIVLINEVDWTGGPDGMPVPPLEVAGFAFAKVRHWYALAAVLLWLSVLLSLNLYQSPAGRALRGLNGSEVAARVMGVDVARFKVRAFVASAVFAAASGSLTAHYLGFISPSIAAFTHSVELATMVVLGGMASTFGAVLGAALMTALPQLLGGLHGYEMVFFGLVLMLTMIFLPKGLVPSIALKLRRKG</sequence>
<dbReference type="InterPro" id="IPR043428">
    <property type="entry name" value="LivM-like"/>
</dbReference>
<dbReference type="EMBL" id="JAUKVY010000022">
    <property type="protein sequence ID" value="MDO1535776.1"/>
    <property type="molecule type" value="Genomic_DNA"/>
</dbReference>
<protein>
    <submittedName>
        <fullName evidence="7">Branched-chain amino acid ABC transporter permease</fullName>
    </submittedName>
</protein>
<feature type="transmembrane region" description="Helical" evidence="6">
    <location>
        <begin position="85"/>
        <end position="104"/>
    </location>
</feature>
<organism evidence="7 8">
    <name type="scientific">Variovorax ginsengisoli</name>
    <dbReference type="NCBI Taxonomy" id="363844"/>
    <lineage>
        <taxon>Bacteria</taxon>
        <taxon>Pseudomonadati</taxon>
        <taxon>Pseudomonadota</taxon>
        <taxon>Betaproteobacteria</taxon>
        <taxon>Burkholderiales</taxon>
        <taxon>Comamonadaceae</taxon>
        <taxon>Variovorax</taxon>
    </lineage>
</organism>